<dbReference type="Pfam" id="PF00805">
    <property type="entry name" value="Pentapeptide"/>
    <property type="match status" value="3"/>
</dbReference>
<proteinExistence type="predicted"/>
<dbReference type="InterPro" id="IPR051082">
    <property type="entry name" value="Pentapeptide-BTB/POZ_domain"/>
</dbReference>
<dbReference type="InterPro" id="IPR001646">
    <property type="entry name" value="5peptide_repeat"/>
</dbReference>
<dbReference type="AlphaFoldDB" id="A3IKK9"/>
<name>A3IKK9_9CHRO</name>
<dbReference type="SUPFAM" id="SSF141571">
    <property type="entry name" value="Pentapeptide repeat-like"/>
    <property type="match status" value="1"/>
</dbReference>
<dbReference type="Proteomes" id="UP000003781">
    <property type="component" value="Unassembled WGS sequence"/>
</dbReference>
<reference evidence="1 2" key="1">
    <citation type="submission" date="2007-03" db="EMBL/GenBank/DDBJ databases">
        <authorList>
            <person name="Stal L."/>
            <person name="Ferriera S."/>
            <person name="Johnson J."/>
            <person name="Kravitz S."/>
            <person name="Beeson K."/>
            <person name="Sutton G."/>
            <person name="Rogers Y.-H."/>
            <person name="Friedman R."/>
            <person name="Frazier M."/>
            <person name="Venter J.C."/>
        </authorList>
    </citation>
    <scope>NUCLEOTIDE SEQUENCE [LARGE SCALE GENOMIC DNA]</scope>
    <source>
        <strain evidence="1 2">CCY0110</strain>
    </source>
</reference>
<accession>A3IKK9</accession>
<dbReference type="Gene3D" id="2.160.20.80">
    <property type="entry name" value="E3 ubiquitin-protein ligase SopA"/>
    <property type="match status" value="1"/>
</dbReference>
<organism evidence="1 2">
    <name type="scientific">Crocosphaera chwakensis CCY0110</name>
    <dbReference type="NCBI Taxonomy" id="391612"/>
    <lineage>
        <taxon>Bacteria</taxon>
        <taxon>Bacillati</taxon>
        <taxon>Cyanobacteriota</taxon>
        <taxon>Cyanophyceae</taxon>
        <taxon>Oscillatoriophycideae</taxon>
        <taxon>Chroococcales</taxon>
        <taxon>Aphanothecaceae</taxon>
        <taxon>Crocosphaera</taxon>
        <taxon>Crocosphaera chwakensis</taxon>
    </lineage>
</organism>
<dbReference type="PANTHER" id="PTHR14136">
    <property type="entry name" value="BTB_POZ DOMAIN-CONTAINING PROTEIN KCTD9"/>
    <property type="match status" value="1"/>
</dbReference>
<protein>
    <recommendedName>
        <fullName evidence="3">Pentapeptide repeat</fullName>
    </recommendedName>
</protein>
<gene>
    <name evidence="1" type="ORF">CY0110_03979</name>
</gene>
<comment type="caution">
    <text evidence="1">The sequence shown here is derived from an EMBL/GenBank/DDBJ whole genome shotgun (WGS) entry which is preliminary data.</text>
</comment>
<dbReference type="eggNOG" id="COG1357">
    <property type="taxonomic scope" value="Bacteria"/>
</dbReference>
<evidence type="ECO:0000313" key="1">
    <source>
        <dbReference type="EMBL" id="EAZ93198.1"/>
    </source>
</evidence>
<evidence type="ECO:0008006" key="3">
    <source>
        <dbReference type="Google" id="ProtNLM"/>
    </source>
</evidence>
<sequence>MSVNTVDPINLKDGNLYKANLPGADLKNLNLDGANLQGANLQRAYLTNTSLKKAILTQANLQNCYLNKANFEQAKLREVNLQNSYLNQANLDKAILDNSNLRGAYLTDAHLRGTSLRKVDLRDACLLGTDLTTTNLREAIYNQNTKFPSDFNPVDSKMNQVEDITVRQLLPYLNNLYQLGCQYLGKTLATKYWETSCPDSEWFNQFSLQNKKDFIFLGDLDQPINLSQYHHTQEWQNNFIKACSGIVKSFPTLVNSLSNSR</sequence>
<dbReference type="PANTHER" id="PTHR14136:SF17">
    <property type="entry name" value="BTB_POZ DOMAIN-CONTAINING PROTEIN KCTD9"/>
    <property type="match status" value="1"/>
</dbReference>
<keyword evidence="2" id="KW-1185">Reference proteome</keyword>
<evidence type="ECO:0000313" key="2">
    <source>
        <dbReference type="Proteomes" id="UP000003781"/>
    </source>
</evidence>
<dbReference type="RefSeq" id="WP_008273868.1">
    <property type="nucleotide sequence ID" value="NZ_AAXW01000003.1"/>
</dbReference>
<dbReference type="EMBL" id="AAXW01000003">
    <property type="protein sequence ID" value="EAZ93198.1"/>
    <property type="molecule type" value="Genomic_DNA"/>
</dbReference>